<proteinExistence type="predicted"/>
<dbReference type="OrthoDB" id="2668416at2759"/>
<keyword evidence="2" id="KW-1185">Reference proteome</keyword>
<dbReference type="EMBL" id="KQ977492">
    <property type="protein sequence ID" value="KYN02337.1"/>
    <property type="molecule type" value="Genomic_DNA"/>
</dbReference>
<accession>A0A151IIF3</accession>
<sequence length="117" mass="12817">MATPDSYRSICEKFDVSRATALGATRRVVKALYDLAPAVIKWPSGNNVNEVLAGFEANSGFPKVIGAIDGTHINIPAPRIQPALYVNRKGYHPVQLQDIQDLCTTSEYFGYRNCKSG</sequence>
<reference evidence="1 2" key="1">
    <citation type="submission" date="2016-03" db="EMBL/GenBank/DDBJ databases">
        <title>Cyphomyrmex costatus WGS genome.</title>
        <authorList>
            <person name="Nygaard S."/>
            <person name="Hu H."/>
            <person name="Boomsma J."/>
            <person name="Zhang G."/>
        </authorList>
    </citation>
    <scope>NUCLEOTIDE SEQUENCE [LARGE SCALE GENOMIC DNA]</scope>
    <source>
        <strain evidence="1">MS0001</strain>
        <tissue evidence="1">Whole body</tissue>
    </source>
</reference>
<evidence type="ECO:0000313" key="2">
    <source>
        <dbReference type="Proteomes" id="UP000078542"/>
    </source>
</evidence>
<dbReference type="KEGG" id="ccoa:108774358"/>
<evidence type="ECO:0000313" key="1">
    <source>
        <dbReference type="EMBL" id="KYN02337.1"/>
    </source>
</evidence>
<organism evidence="1 2">
    <name type="scientific">Cyphomyrmex costatus</name>
    <dbReference type="NCBI Taxonomy" id="456900"/>
    <lineage>
        <taxon>Eukaryota</taxon>
        <taxon>Metazoa</taxon>
        <taxon>Ecdysozoa</taxon>
        <taxon>Arthropoda</taxon>
        <taxon>Hexapoda</taxon>
        <taxon>Insecta</taxon>
        <taxon>Pterygota</taxon>
        <taxon>Neoptera</taxon>
        <taxon>Endopterygota</taxon>
        <taxon>Hymenoptera</taxon>
        <taxon>Apocrita</taxon>
        <taxon>Aculeata</taxon>
        <taxon>Formicoidea</taxon>
        <taxon>Formicidae</taxon>
        <taxon>Myrmicinae</taxon>
        <taxon>Cyphomyrmex</taxon>
    </lineage>
</organism>
<dbReference type="STRING" id="456900.A0A151IIF3"/>
<name>A0A151IIF3_9HYME</name>
<gene>
    <name evidence="1" type="ORF">ALC62_06886</name>
</gene>
<dbReference type="Proteomes" id="UP000078542">
    <property type="component" value="Unassembled WGS sequence"/>
</dbReference>
<protein>
    <submittedName>
        <fullName evidence="1">Putative nuclease HARBI1</fullName>
    </submittedName>
</protein>
<dbReference type="AlphaFoldDB" id="A0A151IIF3"/>